<dbReference type="Proteomes" id="UP001176941">
    <property type="component" value="Chromosome 16"/>
</dbReference>
<evidence type="ECO:0000313" key="3">
    <source>
        <dbReference type="Proteomes" id="UP001176941"/>
    </source>
</evidence>
<keyword evidence="3" id="KW-1185">Reference proteome</keyword>
<protein>
    <submittedName>
        <fullName evidence="2">Uncharacterized protein</fullName>
    </submittedName>
</protein>
<organism evidence="2 3">
    <name type="scientific">Rangifer tarandus platyrhynchus</name>
    <name type="common">Svalbard reindeer</name>
    <dbReference type="NCBI Taxonomy" id="3082113"/>
    <lineage>
        <taxon>Eukaryota</taxon>
        <taxon>Metazoa</taxon>
        <taxon>Chordata</taxon>
        <taxon>Craniata</taxon>
        <taxon>Vertebrata</taxon>
        <taxon>Euteleostomi</taxon>
        <taxon>Mammalia</taxon>
        <taxon>Eutheria</taxon>
        <taxon>Laurasiatheria</taxon>
        <taxon>Artiodactyla</taxon>
        <taxon>Ruminantia</taxon>
        <taxon>Pecora</taxon>
        <taxon>Cervidae</taxon>
        <taxon>Odocoileinae</taxon>
        <taxon>Rangifer</taxon>
    </lineage>
</organism>
<feature type="chain" id="PRO_5047199354" evidence="1">
    <location>
        <begin position="18"/>
        <end position="264"/>
    </location>
</feature>
<evidence type="ECO:0000313" key="2">
    <source>
        <dbReference type="EMBL" id="CAI9158162.1"/>
    </source>
</evidence>
<feature type="signal peptide" evidence="1">
    <location>
        <begin position="1"/>
        <end position="17"/>
    </location>
</feature>
<sequence>MLLLRLLPLGLFGRVLGSEKNHQMETQTQNMSEELTEVSFGVHELGAVYPTCSALLLILRRQQLQHPCSGGSWAAGGRGDVSLPISSEGLAPRTNRLCSPGPWLTPGPDHLFDAPFPVLSPESKSVRNWVLRTASPGSWNGSHTQRVGVRSDTAVVKAAAEFLDLAAQQTAGLASGKMENRPAPGTPLHPSAWQGPAPGIPQSMAIASQALDVSEVAANSLTPAQLSLEVKLISPGLPFRLHGALDFLSSHAEAVVKSGPFLPL</sequence>
<gene>
    <name evidence="2" type="ORF">MRATA1EN1_LOCUS7124</name>
</gene>
<name>A0ABN8Y9B4_RANTA</name>
<dbReference type="EMBL" id="OX459952">
    <property type="protein sequence ID" value="CAI9158162.1"/>
    <property type="molecule type" value="Genomic_DNA"/>
</dbReference>
<reference evidence="2" key="1">
    <citation type="submission" date="2023-04" db="EMBL/GenBank/DDBJ databases">
        <authorList>
            <consortium name="ELIXIR-Norway"/>
        </authorList>
    </citation>
    <scope>NUCLEOTIDE SEQUENCE [LARGE SCALE GENOMIC DNA]</scope>
</reference>
<evidence type="ECO:0000256" key="1">
    <source>
        <dbReference type="SAM" id="SignalP"/>
    </source>
</evidence>
<proteinExistence type="predicted"/>
<accession>A0ABN8Y9B4</accession>
<keyword evidence="1" id="KW-0732">Signal</keyword>